<reference evidence="2 3" key="1">
    <citation type="submission" date="2018-07" db="EMBL/GenBank/DDBJ databases">
        <title>a novel species of Sphingomonas isolated from the rhizosphere soil of Araceae plant.</title>
        <authorList>
            <person name="Zhiyong W."/>
            <person name="Qinglan Z."/>
            <person name="Zhiwei F."/>
            <person name="Ding X."/>
            <person name="Gejiao W."/>
            <person name="Shixue Z."/>
        </authorList>
    </citation>
    <scope>NUCLEOTIDE SEQUENCE [LARGE SCALE GENOMIC DNA]</scope>
    <source>
        <strain evidence="2 3">WZY 27</strain>
    </source>
</reference>
<proteinExistence type="predicted"/>
<sequence length="237" mass="24667">MRAPLALLVLALPLPAMAQTVPVPPPTDGTLLEVSAEGRTVRTPDVATIRAGVVTQGTTAAAALSENAQRMSGVLAALKKAGVAPRDIATAQVGLEPQYRYTEGQAPAITGYQARNSVSVRFRDVARSGVILDALVAQGANQIDGPNLSLDQPDAALDEARTDAVKRARARADLYARAAGLRVARIVSISESGEDRGGSPNPPMPMVRMAAAPRADTQIAAGETDVTVTLSVRFLLQ</sequence>
<evidence type="ECO:0000313" key="3">
    <source>
        <dbReference type="Proteomes" id="UP000253918"/>
    </source>
</evidence>
<evidence type="ECO:0000256" key="1">
    <source>
        <dbReference type="SAM" id="SignalP"/>
    </source>
</evidence>
<feature type="signal peptide" evidence="1">
    <location>
        <begin position="1"/>
        <end position="18"/>
    </location>
</feature>
<dbReference type="Gene3D" id="3.30.110.170">
    <property type="entry name" value="Protein of unknown function (DUF541), domain 1"/>
    <property type="match status" value="1"/>
</dbReference>
<dbReference type="AlphaFoldDB" id="A0A369VV42"/>
<accession>A0A369VV42</accession>
<dbReference type="Gene3D" id="3.30.70.2970">
    <property type="entry name" value="Protein of unknown function (DUF541), domain 2"/>
    <property type="match status" value="1"/>
</dbReference>
<gene>
    <name evidence="2" type="ORF">DVW87_15375</name>
</gene>
<feature type="chain" id="PRO_5017058412" evidence="1">
    <location>
        <begin position="19"/>
        <end position="237"/>
    </location>
</feature>
<dbReference type="Pfam" id="PF04402">
    <property type="entry name" value="SIMPL"/>
    <property type="match status" value="1"/>
</dbReference>
<keyword evidence="1" id="KW-0732">Signal</keyword>
<dbReference type="PANTHER" id="PTHR34387">
    <property type="entry name" value="SLR1258 PROTEIN"/>
    <property type="match status" value="1"/>
</dbReference>
<organism evidence="2 3">
    <name type="scientific">Sphingomonas aracearum</name>
    <dbReference type="NCBI Taxonomy" id="2283317"/>
    <lineage>
        <taxon>Bacteria</taxon>
        <taxon>Pseudomonadati</taxon>
        <taxon>Pseudomonadota</taxon>
        <taxon>Alphaproteobacteria</taxon>
        <taxon>Sphingomonadales</taxon>
        <taxon>Sphingomonadaceae</taxon>
        <taxon>Sphingomonas</taxon>
    </lineage>
</organism>
<dbReference type="Proteomes" id="UP000253918">
    <property type="component" value="Unassembled WGS sequence"/>
</dbReference>
<dbReference type="OrthoDB" id="9813144at2"/>
<evidence type="ECO:0000313" key="2">
    <source>
        <dbReference type="EMBL" id="RDE04942.1"/>
    </source>
</evidence>
<dbReference type="GO" id="GO:0006974">
    <property type="term" value="P:DNA damage response"/>
    <property type="evidence" value="ECO:0007669"/>
    <property type="project" value="TreeGrafter"/>
</dbReference>
<dbReference type="RefSeq" id="WP_114688678.1">
    <property type="nucleotide sequence ID" value="NZ_QQNB01000003.1"/>
</dbReference>
<dbReference type="PANTHER" id="PTHR34387:SF1">
    <property type="entry name" value="PERIPLASMIC IMMUNOGENIC PROTEIN"/>
    <property type="match status" value="1"/>
</dbReference>
<dbReference type="InterPro" id="IPR052022">
    <property type="entry name" value="26kDa_periplasmic_antigen"/>
</dbReference>
<keyword evidence="3" id="KW-1185">Reference proteome</keyword>
<protein>
    <submittedName>
        <fullName evidence="2">DUF541 domain-containing protein</fullName>
    </submittedName>
</protein>
<dbReference type="InterPro" id="IPR007497">
    <property type="entry name" value="SIMPL/DUF541"/>
</dbReference>
<dbReference type="EMBL" id="QQNB01000003">
    <property type="protein sequence ID" value="RDE04942.1"/>
    <property type="molecule type" value="Genomic_DNA"/>
</dbReference>
<name>A0A369VV42_9SPHN</name>
<comment type="caution">
    <text evidence="2">The sequence shown here is derived from an EMBL/GenBank/DDBJ whole genome shotgun (WGS) entry which is preliminary data.</text>
</comment>